<dbReference type="AlphaFoldDB" id="A0A371DDQ7"/>
<proteinExistence type="predicted"/>
<sequence>MLDSDAAEPGRVRFIDFGLCRPYMNLDTLNIFRTEERRVRASTGICIIMTWRHCPTHCSPWSSSPSVGVSLTSPALVSPLLQFEEAEGELSLLGEFVDYARWRDRFALVPELPVDPLNEPSDRSGQMVALPGAHQKPLEQPGQLFVLICAEGLNDRTESPPTSHPLRRSAQIRWGTPRAVPPSRRSTEAAWFGTWHGGALATRLRAGGGGAGHNLRSETILVHCWTLG</sequence>
<organism evidence="1 2">
    <name type="scientific">Lentinus brumalis</name>
    <dbReference type="NCBI Taxonomy" id="2498619"/>
    <lineage>
        <taxon>Eukaryota</taxon>
        <taxon>Fungi</taxon>
        <taxon>Dikarya</taxon>
        <taxon>Basidiomycota</taxon>
        <taxon>Agaricomycotina</taxon>
        <taxon>Agaricomycetes</taxon>
        <taxon>Polyporales</taxon>
        <taxon>Polyporaceae</taxon>
        <taxon>Lentinus</taxon>
    </lineage>
</organism>
<accession>A0A371DDQ7</accession>
<reference evidence="1 2" key="1">
    <citation type="journal article" date="2018" name="Biotechnol. Biofuels">
        <title>Integrative visual omics of the white-rot fungus Polyporus brumalis exposes the biotechnological potential of its oxidative enzymes for delignifying raw plant biomass.</title>
        <authorList>
            <person name="Miyauchi S."/>
            <person name="Rancon A."/>
            <person name="Drula E."/>
            <person name="Hage H."/>
            <person name="Chaduli D."/>
            <person name="Favel A."/>
            <person name="Grisel S."/>
            <person name="Henrissat B."/>
            <person name="Herpoel-Gimbert I."/>
            <person name="Ruiz-Duenas F.J."/>
            <person name="Chevret D."/>
            <person name="Hainaut M."/>
            <person name="Lin J."/>
            <person name="Wang M."/>
            <person name="Pangilinan J."/>
            <person name="Lipzen A."/>
            <person name="Lesage-Meessen L."/>
            <person name="Navarro D."/>
            <person name="Riley R."/>
            <person name="Grigoriev I.V."/>
            <person name="Zhou S."/>
            <person name="Raouche S."/>
            <person name="Rosso M.N."/>
        </authorList>
    </citation>
    <scope>NUCLEOTIDE SEQUENCE [LARGE SCALE GENOMIC DNA]</scope>
    <source>
        <strain evidence="1 2">BRFM 1820</strain>
    </source>
</reference>
<name>A0A371DDQ7_9APHY</name>
<evidence type="ECO:0000313" key="1">
    <source>
        <dbReference type="EMBL" id="RDX50602.1"/>
    </source>
</evidence>
<dbReference type="EMBL" id="KZ857398">
    <property type="protein sequence ID" value="RDX50602.1"/>
    <property type="molecule type" value="Genomic_DNA"/>
</dbReference>
<gene>
    <name evidence="1" type="ORF">OH76DRAFT_429538</name>
</gene>
<dbReference type="Proteomes" id="UP000256964">
    <property type="component" value="Unassembled WGS sequence"/>
</dbReference>
<protein>
    <submittedName>
        <fullName evidence="1">Uncharacterized protein</fullName>
    </submittedName>
</protein>
<keyword evidence="2" id="KW-1185">Reference proteome</keyword>
<evidence type="ECO:0000313" key="2">
    <source>
        <dbReference type="Proteomes" id="UP000256964"/>
    </source>
</evidence>